<reference evidence="2 3" key="1">
    <citation type="journal article" date="2023" name="Genes (Basel)">
        <title>Chromosome-Level Genome Assembly and Circadian Gene Repertoire of the Patagonia Blennie Eleginops maclovinus-The Closest Ancestral Proxy of Antarctic Cryonotothenioids.</title>
        <authorList>
            <person name="Cheng C.C."/>
            <person name="Rivera-Colon A.G."/>
            <person name="Minhas B.F."/>
            <person name="Wilson L."/>
            <person name="Rayamajhi N."/>
            <person name="Vargas-Chacoff L."/>
            <person name="Catchen J.M."/>
        </authorList>
    </citation>
    <scope>NUCLEOTIDE SEQUENCE [LARGE SCALE GENOMIC DNA]</scope>
    <source>
        <strain evidence="2">JMC-PN-2008</strain>
    </source>
</reference>
<evidence type="ECO:0000259" key="1">
    <source>
        <dbReference type="Pfam" id="PF18701"/>
    </source>
</evidence>
<organism evidence="2 3">
    <name type="scientific">Eleginops maclovinus</name>
    <name type="common">Patagonian blennie</name>
    <name type="synonym">Eleginus maclovinus</name>
    <dbReference type="NCBI Taxonomy" id="56733"/>
    <lineage>
        <taxon>Eukaryota</taxon>
        <taxon>Metazoa</taxon>
        <taxon>Chordata</taxon>
        <taxon>Craniata</taxon>
        <taxon>Vertebrata</taxon>
        <taxon>Euteleostomi</taxon>
        <taxon>Actinopterygii</taxon>
        <taxon>Neopterygii</taxon>
        <taxon>Teleostei</taxon>
        <taxon>Neoteleostei</taxon>
        <taxon>Acanthomorphata</taxon>
        <taxon>Eupercaria</taxon>
        <taxon>Perciformes</taxon>
        <taxon>Notothenioidei</taxon>
        <taxon>Eleginopidae</taxon>
        <taxon>Eleginops</taxon>
    </lineage>
</organism>
<reference evidence="2 3" key="2">
    <citation type="journal article" date="2023" name="Mol. Biol. Evol.">
        <title>Genomics of Secondarily Temperate Adaptation in the Only Non-Antarctic Icefish.</title>
        <authorList>
            <person name="Rivera-Colon A.G."/>
            <person name="Rayamajhi N."/>
            <person name="Minhas B.F."/>
            <person name="Madrigal G."/>
            <person name="Bilyk K.T."/>
            <person name="Yoon V."/>
            <person name="Hune M."/>
            <person name="Gregory S."/>
            <person name="Cheng C.H.C."/>
            <person name="Catchen J.M."/>
        </authorList>
    </citation>
    <scope>NUCLEOTIDE SEQUENCE [LARGE SCALE GENOMIC DNA]</scope>
    <source>
        <strain evidence="2">JMC-PN-2008</strain>
    </source>
</reference>
<dbReference type="PANTHER" id="PTHR47331:SF3">
    <property type="match status" value="1"/>
</dbReference>
<dbReference type="AlphaFoldDB" id="A0AAN7XTZ5"/>
<dbReference type="InterPro" id="IPR008042">
    <property type="entry name" value="Retrotrans_Pao"/>
</dbReference>
<proteinExistence type="predicted"/>
<dbReference type="Pfam" id="PF05380">
    <property type="entry name" value="Peptidase_A17"/>
    <property type="match status" value="1"/>
</dbReference>
<name>A0AAN7XTZ5_ELEMC</name>
<dbReference type="InterPro" id="IPR040676">
    <property type="entry name" value="DUF5641"/>
</dbReference>
<sequence>MEPLQVVNSVDDGPYAVRTILGWTVNGPLRGGSGTMETNRLTEVFANRISVAKLEELWQLQFKQDFPDAGQDEDIEMSKDDHKFVNTVCQSAKLSDGHYSVCLPVRNKSLCMPNNRSVAAQRALNLRKRFSKDAKFYAEYVAFMDDILKKGHAVKLDSTEQEPTEGRTWYLPHHGVRHPVKQKLRVVFDCGASFGGTSLNQQLLQGPDLTSSLVGVLMRFRQETVAVMADVEAMFYQVRVSNEDTDLLRFLWWPDGNYEQELVEHKMLVHIFGATSSPSVATFALQKCATDFEEEFCQEAARTVKKKFYVDDCLKSTTDEDTAIALCADLRNMLAKGGFRLTKWSSNSRKLLNSIPEEEKARVAPLKSPTIPRMELTAATVAIKMDKLLEIELELELHDSIFWTDSTAVLKYLNSESTRFKTFWKRWCREYLMQLQERQRWFTPGRNFCVGDVVLIVDDTSPRNSWPL</sequence>
<dbReference type="Gene3D" id="3.30.70.270">
    <property type="match status" value="1"/>
</dbReference>
<dbReference type="PANTHER" id="PTHR47331">
    <property type="entry name" value="PHD-TYPE DOMAIN-CONTAINING PROTEIN"/>
    <property type="match status" value="1"/>
</dbReference>
<evidence type="ECO:0000313" key="3">
    <source>
        <dbReference type="Proteomes" id="UP001346869"/>
    </source>
</evidence>
<evidence type="ECO:0000313" key="2">
    <source>
        <dbReference type="EMBL" id="KAK5866387.1"/>
    </source>
</evidence>
<keyword evidence="3" id="KW-1185">Reference proteome</keyword>
<dbReference type="Gene3D" id="3.10.10.10">
    <property type="entry name" value="HIV Type 1 Reverse Transcriptase, subunit A, domain 1"/>
    <property type="match status" value="1"/>
</dbReference>
<dbReference type="Proteomes" id="UP001346869">
    <property type="component" value="Unassembled WGS sequence"/>
</dbReference>
<accession>A0AAN7XTZ5</accession>
<dbReference type="CDD" id="cd01644">
    <property type="entry name" value="RT_pepA17"/>
    <property type="match status" value="1"/>
</dbReference>
<dbReference type="EMBL" id="JAUZQC010000009">
    <property type="protein sequence ID" value="KAK5866387.1"/>
    <property type="molecule type" value="Genomic_DNA"/>
</dbReference>
<dbReference type="InterPro" id="IPR043502">
    <property type="entry name" value="DNA/RNA_pol_sf"/>
</dbReference>
<gene>
    <name evidence="2" type="ORF">PBY51_020583</name>
</gene>
<feature type="domain" description="DUF5641" evidence="1">
    <location>
        <begin position="420"/>
        <end position="468"/>
    </location>
</feature>
<dbReference type="SUPFAM" id="SSF56672">
    <property type="entry name" value="DNA/RNA polymerases"/>
    <property type="match status" value="1"/>
</dbReference>
<dbReference type="Pfam" id="PF18701">
    <property type="entry name" value="DUF5641"/>
    <property type="match status" value="1"/>
</dbReference>
<comment type="caution">
    <text evidence="2">The sequence shown here is derived from an EMBL/GenBank/DDBJ whole genome shotgun (WGS) entry which is preliminary data.</text>
</comment>
<protein>
    <recommendedName>
        <fullName evidence="1">DUF5641 domain-containing protein</fullName>
    </recommendedName>
</protein>
<dbReference type="InterPro" id="IPR043128">
    <property type="entry name" value="Rev_trsase/Diguanyl_cyclase"/>
</dbReference>